<dbReference type="OrthoDB" id="2130597at2759"/>
<feature type="compositionally biased region" description="Acidic residues" evidence="4">
    <location>
        <begin position="549"/>
        <end position="558"/>
    </location>
</feature>
<feature type="region of interest" description="Disordered" evidence="4">
    <location>
        <begin position="312"/>
        <end position="368"/>
    </location>
</feature>
<feature type="compositionally biased region" description="Basic and acidic residues" evidence="4">
    <location>
        <begin position="391"/>
        <end position="406"/>
    </location>
</feature>
<reference evidence="6 7" key="1">
    <citation type="submission" date="2015-01" db="EMBL/GenBank/DDBJ databases">
        <title>The Genome Sequence of Exophiala sideris CBS121828.</title>
        <authorList>
            <consortium name="The Broad Institute Genomics Platform"/>
            <person name="Cuomo C."/>
            <person name="de Hoog S."/>
            <person name="Gorbushina A."/>
            <person name="Stielow B."/>
            <person name="Teixiera M."/>
            <person name="Abouelleil A."/>
            <person name="Chapman S.B."/>
            <person name="Priest M."/>
            <person name="Young S.K."/>
            <person name="Wortman J."/>
            <person name="Nusbaum C."/>
            <person name="Birren B."/>
        </authorList>
    </citation>
    <scope>NUCLEOTIDE SEQUENCE [LARGE SCALE GENOMIC DNA]</scope>
    <source>
        <strain evidence="6 7">CBS 121828</strain>
    </source>
</reference>
<feature type="compositionally biased region" description="Basic and acidic residues" evidence="4">
    <location>
        <begin position="272"/>
        <end position="283"/>
    </location>
</feature>
<feature type="compositionally biased region" description="Basic and acidic residues" evidence="4">
    <location>
        <begin position="1031"/>
        <end position="1047"/>
    </location>
</feature>
<feature type="compositionally biased region" description="Basic and acidic residues" evidence="4">
    <location>
        <begin position="1328"/>
        <end position="1342"/>
    </location>
</feature>
<proteinExistence type="predicted"/>
<evidence type="ECO:0000256" key="2">
    <source>
        <dbReference type="ARBA" id="ARBA00022553"/>
    </source>
</evidence>
<feature type="compositionally biased region" description="Acidic residues" evidence="4">
    <location>
        <begin position="72"/>
        <end position="83"/>
    </location>
</feature>
<evidence type="ECO:0000256" key="4">
    <source>
        <dbReference type="SAM" id="MobiDB-lite"/>
    </source>
</evidence>
<feature type="compositionally biased region" description="Acidic residues" evidence="4">
    <location>
        <begin position="956"/>
        <end position="966"/>
    </location>
</feature>
<feature type="compositionally biased region" description="Basic and acidic residues" evidence="4">
    <location>
        <begin position="664"/>
        <end position="674"/>
    </location>
</feature>
<feature type="region of interest" description="Disordered" evidence="4">
    <location>
        <begin position="1254"/>
        <end position="1273"/>
    </location>
</feature>
<dbReference type="GO" id="GO:0005634">
    <property type="term" value="C:nucleus"/>
    <property type="evidence" value="ECO:0007669"/>
    <property type="project" value="UniProtKB-SubCell"/>
</dbReference>
<dbReference type="Proteomes" id="UP000053599">
    <property type="component" value="Unassembled WGS sequence"/>
</dbReference>
<accession>A0A0D1Z6Z6</accession>
<sequence>MSSPQRSPSSPGSPRSPASNVLTPSRKVQALLAQFDDSDSEASVHGQRLTSVPEKVEAAENRSVRERGASEAEQDDSEEEDDLPVGPRSKMAARLQGTNTKPLPVKLAEARSTSHPSLSGPLIDSDDGEVAEPGMRRKLLTKRKSSPDQDTARGSVPRRSSSLTLPSPSALERGATSAPSDSEDGEGQNNKGKSKFLALVEKHRKQRLEKEAEEEAKRNARLEALNSQAKKAGQQRGSSPADDIDEESDISENDGAKKLSTQARPTRKASKKAVEEMKRETQRISRNMQLAHQARTKKKITKDSLLARFNFPVATSASRTGEAGGNEEATTSSSRTASDAESLKDHDTPPTSPIPEDLSVHGPKIEAPQPITVMHQVEKDDDLPSLHELATRIDKGKGRAPSEDPTSRPVIARPAIVQTEPITGEELLVSTLKPTIKPLGRKRPSVLTSKLGDDDSDSDLEVITSKGDIRKFAAFEHLPKRKAKEASSHLALRSLAHLTGGDDRKRSLNATEMEVSLRRQARLQARQERRNKILELKAKGVFIQTAEEREQEQEDVEDLVEKARQEAAEIHKREKALAKKEGNYTKDGLDDDDSDDDEDFENDAEGGDSEVSEDEDEEHEEDDGSEDEESLGGDADTGKLIEDQADEDDAEVSELAESEAEDAASDHESVHDTHAYVSNATSRQKRMLRVLSDDDDDEVPNHNLSSPQLPVNAKTPGSVARSAKKQIPGLQMSDDLPIGLTQAFAATMADSQSQSIANEQEEDSLAMTMDLPSPNIAMVPRLQRMESIDVISDSQPTTETQPLNIELSLTESQNVPQSPAIGLGISGPQFTPSQQHFEPTQDGGYMLSPFKGNRFASETPLTVGPHSTIDTVVLPNDTQESPVMQRRAKLRRGRARADSDEETAELADPSAFDIMRRAAKNQDRDAFDKTKSNAREIVDDAAEESEDEYAGLGGASDEEGNDEEDEHDRAMIDEDTLVGLGDEAKLAKFHADREVQDDAKDVSKLYKDITTGAYRRKRGNDDLDLSDEEDAASRRREAKRREFAKMRRELLKDEAVGKIAEDKRKEAFLRSIEDREVSDDEAIDMSETQTEEESQEKADQAVEPDNVTAKDLPASKGKDARPLEVASDSQLNQVSQPRRITGQLNKRPATLAEIRESVSFLIDEPDSQAATIDLGLSDSEEEPEAYLDLDRHFQVDENADEGDDLGDFIVDDDGQARDDTETFKKPTIPYSETTRAPFSERRTKERTNVVNRLSMLRQASSSSTSSASTATSTSTKMAFYTATSSANVGVSFGKVPSLLRRATTNSSLGSMAGRDENVSATGVVTSNKTERGSAGDGKEFVRKGSGGRRNAVNYRPTMKEEKMSQRAGIVKKSVASKGKKAASGFLGGLFRQDSWA</sequence>
<name>A0A0D1Z6Z6_9EURO</name>
<feature type="region of interest" description="Disordered" evidence="4">
    <location>
        <begin position="1199"/>
        <end position="1227"/>
    </location>
</feature>
<feature type="compositionally biased region" description="Low complexity" evidence="4">
    <location>
        <begin position="155"/>
        <end position="169"/>
    </location>
</feature>
<feature type="compositionally biased region" description="Basic and acidic residues" evidence="4">
    <location>
        <begin position="54"/>
        <end position="70"/>
    </location>
</feature>
<dbReference type="GO" id="GO:0033314">
    <property type="term" value="P:mitotic DNA replication checkpoint signaling"/>
    <property type="evidence" value="ECO:0007669"/>
    <property type="project" value="TreeGrafter"/>
</dbReference>
<feature type="compositionally biased region" description="Acidic residues" evidence="4">
    <location>
        <begin position="643"/>
        <end position="663"/>
    </location>
</feature>
<keyword evidence="3" id="KW-0539">Nucleus</keyword>
<feature type="compositionally biased region" description="Basic and acidic residues" evidence="4">
    <location>
        <begin position="914"/>
        <end position="938"/>
    </location>
</feature>
<feature type="compositionally biased region" description="Polar residues" evidence="4">
    <location>
        <begin position="1127"/>
        <end position="1143"/>
    </location>
</feature>
<evidence type="ECO:0000313" key="7">
    <source>
        <dbReference type="Proteomes" id="UP000053599"/>
    </source>
</evidence>
<dbReference type="STRING" id="1016849.A0A0D1Z6Z6"/>
<feature type="compositionally biased region" description="Acidic residues" evidence="4">
    <location>
        <begin position="1199"/>
        <end position="1213"/>
    </location>
</feature>
<dbReference type="PANTHER" id="PTHR14396">
    <property type="entry name" value="CLASPIN"/>
    <property type="match status" value="1"/>
</dbReference>
<keyword evidence="2" id="KW-0597">Phosphoprotein</keyword>
<gene>
    <name evidence="6" type="ORF">PV11_04725</name>
</gene>
<feature type="compositionally biased region" description="Acidic residues" evidence="4">
    <location>
        <begin position="939"/>
        <end position="949"/>
    </location>
</feature>
<feature type="region of interest" description="Disordered" evidence="4">
    <location>
        <begin position="543"/>
        <end position="562"/>
    </location>
</feature>
<feature type="region of interest" description="Disordered" evidence="4">
    <location>
        <begin position="391"/>
        <end position="417"/>
    </location>
</feature>
<comment type="subcellular location">
    <subcellularLocation>
        <location evidence="1">Nucleus</location>
    </subcellularLocation>
</comment>
<feature type="region of interest" description="Disordered" evidence="4">
    <location>
        <begin position="871"/>
        <end position="971"/>
    </location>
</feature>
<organism evidence="6 7">
    <name type="scientific">Exophiala sideris</name>
    <dbReference type="NCBI Taxonomy" id="1016849"/>
    <lineage>
        <taxon>Eukaryota</taxon>
        <taxon>Fungi</taxon>
        <taxon>Dikarya</taxon>
        <taxon>Ascomycota</taxon>
        <taxon>Pezizomycotina</taxon>
        <taxon>Eurotiomycetes</taxon>
        <taxon>Chaetothyriomycetidae</taxon>
        <taxon>Chaetothyriales</taxon>
        <taxon>Herpotrichiellaceae</taxon>
        <taxon>Exophiala</taxon>
    </lineage>
</organism>
<feature type="compositionally biased region" description="Low complexity" evidence="4">
    <location>
        <begin position="1"/>
        <end position="19"/>
    </location>
</feature>
<feature type="region of interest" description="Disordered" evidence="4">
    <location>
        <begin position="1327"/>
        <end position="1352"/>
    </location>
</feature>
<feature type="region of interest" description="Disordered" evidence="4">
    <location>
        <begin position="438"/>
        <end position="460"/>
    </location>
</feature>
<feature type="region of interest" description="Disordered" evidence="4">
    <location>
        <begin position="573"/>
        <end position="734"/>
    </location>
</feature>
<feature type="compositionally biased region" description="Low complexity" evidence="4">
    <location>
        <begin position="1259"/>
        <end position="1273"/>
    </location>
</feature>
<evidence type="ECO:0000313" key="6">
    <source>
        <dbReference type="EMBL" id="KIV82628.1"/>
    </source>
</evidence>
<dbReference type="InterPro" id="IPR018564">
    <property type="entry name" value="Repl_chkpnt_MRC1_dom"/>
</dbReference>
<feature type="compositionally biased region" description="Acidic residues" evidence="4">
    <location>
        <begin position="1076"/>
        <end position="1094"/>
    </location>
</feature>
<feature type="compositionally biased region" description="Acidic residues" evidence="4">
    <location>
        <begin position="589"/>
        <end position="631"/>
    </location>
</feature>
<evidence type="ECO:0000259" key="5">
    <source>
        <dbReference type="Pfam" id="PF09444"/>
    </source>
</evidence>
<dbReference type="PANTHER" id="PTHR14396:SF10">
    <property type="entry name" value="CLASPIN"/>
    <property type="match status" value="1"/>
</dbReference>
<dbReference type="EMBL" id="KN846952">
    <property type="protein sequence ID" value="KIV82628.1"/>
    <property type="molecule type" value="Genomic_DNA"/>
</dbReference>
<evidence type="ECO:0000256" key="3">
    <source>
        <dbReference type="ARBA" id="ARBA00023242"/>
    </source>
</evidence>
<protein>
    <recommendedName>
        <fullName evidence="5">DNA replication checkpoint mediator MRC1 domain-containing protein</fullName>
    </recommendedName>
</protein>
<feature type="region of interest" description="Disordered" evidence="4">
    <location>
        <begin position="1069"/>
        <end position="1143"/>
    </location>
</feature>
<feature type="compositionally biased region" description="Low complexity" evidence="4">
    <location>
        <begin position="327"/>
        <end position="340"/>
    </location>
</feature>
<feature type="region of interest" description="Disordered" evidence="4">
    <location>
        <begin position="1016"/>
        <end position="1047"/>
    </location>
</feature>
<dbReference type="GO" id="GO:0010997">
    <property type="term" value="F:anaphase-promoting complex binding"/>
    <property type="evidence" value="ECO:0007669"/>
    <property type="project" value="TreeGrafter"/>
</dbReference>
<feature type="compositionally biased region" description="Basic and acidic residues" evidence="4">
    <location>
        <begin position="573"/>
        <end position="588"/>
    </location>
</feature>
<feature type="domain" description="DNA replication checkpoint mediator MRC1" evidence="5">
    <location>
        <begin position="931"/>
        <end position="1070"/>
    </location>
</feature>
<feature type="compositionally biased region" description="Basic and acidic residues" evidence="4">
    <location>
        <begin position="1214"/>
        <end position="1224"/>
    </location>
</feature>
<dbReference type="InterPro" id="IPR024146">
    <property type="entry name" value="Claspin"/>
</dbReference>
<evidence type="ECO:0000256" key="1">
    <source>
        <dbReference type="ARBA" id="ARBA00004123"/>
    </source>
</evidence>
<feature type="region of interest" description="Disordered" evidence="4">
    <location>
        <begin position="1"/>
        <end position="299"/>
    </location>
</feature>
<feature type="compositionally biased region" description="Acidic residues" evidence="4">
    <location>
        <begin position="242"/>
        <end position="252"/>
    </location>
</feature>
<dbReference type="HOGENOM" id="CLU_002311_0_0_1"/>
<dbReference type="Pfam" id="PF09444">
    <property type="entry name" value="MRC1"/>
    <property type="match status" value="1"/>
</dbReference>
<dbReference type="GO" id="GO:0007095">
    <property type="term" value="P:mitotic G2 DNA damage checkpoint signaling"/>
    <property type="evidence" value="ECO:0007669"/>
    <property type="project" value="TreeGrafter"/>
</dbReference>